<evidence type="ECO:0000313" key="2">
    <source>
        <dbReference type="EMBL" id="KAF3609875.1"/>
    </source>
</evidence>
<sequence>MPCVTSHAFVFFKVPRKLSQSVKKFVKRRCGKTLQPRTDEDAVKEENWCGKGVVFGEGSSRCNCIQDIERMLQGMSKEFGFGSFWRHEDSSDILYSSGKGVVIRSSQTGEIQRGGRNKSSENREDKRKGKRVASSPQMVWKQKDGRGATKTSRSTGESTANQISSGEKNEQRSIMEKSKGSRDLAELKEAGSAFKRLGSSEKSGSGGSRG</sequence>
<feature type="compositionally biased region" description="Polar residues" evidence="1">
    <location>
        <begin position="149"/>
        <end position="166"/>
    </location>
</feature>
<comment type="caution">
    <text evidence="2">The sequence shown here is derived from an EMBL/GenBank/DDBJ whole genome shotgun (WGS) entry which is preliminary data.</text>
</comment>
<feature type="region of interest" description="Disordered" evidence="1">
    <location>
        <begin position="105"/>
        <end position="210"/>
    </location>
</feature>
<name>A0ABQ7F3W2_BRACR</name>
<feature type="compositionally biased region" description="Basic and acidic residues" evidence="1">
    <location>
        <begin position="167"/>
        <end position="189"/>
    </location>
</feature>
<gene>
    <name evidence="2" type="ORF">DY000_02046513</name>
</gene>
<proteinExistence type="predicted"/>
<reference evidence="2 3" key="1">
    <citation type="journal article" date="2020" name="BMC Genomics">
        <title>Intraspecific diversification of the crop wild relative Brassica cretica Lam. using demographic model selection.</title>
        <authorList>
            <person name="Kioukis A."/>
            <person name="Michalopoulou V.A."/>
            <person name="Briers L."/>
            <person name="Pirintsos S."/>
            <person name="Studholme D.J."/>
            <person name="Pavlidis P."/>
            <person name="Sarris P.F."/>
        </authorList>
    </citation>
    <scope>NUCLEOTIDE SEQUENCE [LARGE SCALE GENOMIC DNA]</scope>
    <source>
        <strain evidence="3">cv. PFS-1207/04</strain>
    </source>
</reference>
<evidence type="ECO:0000256" key="1">
    <source>
        <dbReference type="SAM" id="MobiDB-lite"/>
    </source>
</evidence>
<evidence type="ECO:0000313" key="3">
    <source>
        <dbReference type="Proteomes" id="UP000266723"/>
    </source>
</evidence>
<dbReference type="Proteomes" id="UP000266723">
    <property type="component" value="Unassembled WGS sequence"/>
</dbReference>
<dbReference type="EMBL" id="QGKV02000297">
    <property type="protein sequence ID" value="KAF3609875.1"/>
    <property type="molecule type" value="Genomic_DNA"/>
</dbReference>
<feature type="compositionally biased region" description="Basic and acidic residues" evidence="1">
    <location>
        <begin position="118"/>
        <end position="127"/>
    </location>
</feature>
<evidence type="ECO:0008006" key="4">
    <source>
        <dbReference type="Google" id="ProtNLM"/>
    </source>
</evidence>
<protein>
    <recommendedName>
        <fullName evidence="4">DUF3741 domain-containing protein</fullName>
    </recommendedName>
</protein>
<accession>A0ABQ7F3W2</accession>
<keyword evidence="3" id="KW-1185">Reference proteome</keyword>
<organism evidence="2 3">
    <name type="scientific">Brassica cretica</name>
    <name type="common">Mustard</name>
    <dbReference type="NCBI Taxonomy" id="69181"/>
    <lineage>
        <taxon>Eukaryota</taxon>
        <taxon>Viridiplantae</taxon>
        <taxon>Streptophyta</taxon>
        <taxon>Embryophyta</taxon>
        <taxon>Tracheophyta</taxon>
        <taxon>Spermatophyta</taxon>
        <taxon>Magnoliopsida</taxon>
        <taxon>eudicotyledons</taxon>
        <taxon>Gunneridae</taxon>
        <taxon>Pentapetalae</taxon>
        <taxon>rosids</taxon>
        <taxon>malvids</taxon>
        <taxon>Brassicales</taxon>
        <taxon>Brassicaceae</taxon>
        <taxon>Brassiceae</taxon>
        <taxon>Brassica</taxon>
    </lineage>
</organism>